<dbReference type="OMA" id="ILCAINM"/>
<dbReference type="PROSITE" id="PS50090">
    <property type="entry name" value="MYB_LIKE"/>
    <property type="match status" value="1"/>
</dbReference>
<dbReference type="CDD" id="cd00167">
    <property type="entry name" value="SANT"/>
    <property type="match status" value="1"/>
</dbReference>
<evidence type="ECO:0000256" key="5">
    <source>
        <dbReference type="SAM" id="MobiDB-lite"/>
    </source>
</evidence>
<dbReference type="Gene3D" id="3.30.60.90">
    <property type="match status" value="1"/>
</dbReference>
<dbReference type="SUPFAM" id="SSF46689">
    <property type="entry name" value="Homeodomain-like"/>
    <property type="match status" value="1"/>
</dbReference>
<dbReference type="GO" id="GO:0008270">
    <property type="term" value="F:zinc ion binding"/>
    <property type="evidence" value="ECO:0007669"/>
    <property type="project" value="UniProtKB-KW"/>
</dbReference>
<evidence type="ECO:0000259" key="7">
    <source>
        <dbReference type="PROSITE" id="PS50135"/>
    </source>
</evidence>
<dbReference type="PROSITE" id="PS50135">
    <property type="entry name" value="ZF_ZZ_2"/>
    <property type="match status" value="1"/>
</dbReference>
<dbReference type="PROSITE" id="PS01357">
    <property type="entry name" value="ZF_ZZ_1"/>
    <property type="match status" value="1"/>
</dbReference>
<dbReference type="AlphaFoldDB" id="A0A8C4QCU2"/>
<feature type="domain" description="HTH myb-type" evidence="9">
    <location>
        <begin position="148"/>
        <end position="196"/>
    </location>
</feature>
<feature type="region of interest" description="Disordered" evidence="5">
    <location>
        <begin position="1"/>
        <end position="58"/>
    </location>
</feature>
<reference evidence="10" key="1">
    <citation type="submission" date="2025-08" db="UniProtKB">
        <authorList>
            <consortium name="Ensembl"/>
        </authorList>
    </citation>
    <scope>IDENTIFICATION</scope>
</reference>
<protein>
    <submittedName>
        <fullName evidence="10">Transcriptional adaptor 2B</fullName>
    </submittedName>
</protein>
<dbReference type="GO" id="GO:0005634">
    <property type="term" value="C:nucleus"/>
    <property type="evidence" value="ECO:0007669"/>
    <property type="project" value="TreeGrafter"/>
</dbReference>
<dbReference type="GO" id="GO:0006357">
    <property type="term" value="P:regulation of transcription by RNA polymerase II"/>
    <property type="evidence" value="ECO:0007669"/>
    <property type="project" value="TreeGrafter"/>
</dbReference>
<organism evidence="10 11">
    <name type="scientific">Eptatretus burgeri</name>
    <name type="common">Inshore hagfish</name>
    <dbReference type="NCBI Taxonomy" id="7764"/>
    <lineage>
        <taxon>Eukaryota</taxon>
        <taxon>Metazoa</taxon>
        <taxon>Chordata</taxon>
        <taxon>Craniata</taxon>
        <taxon>Vertebrata</taxon>
        <taxon>Cyclostomata</taxon>
        <taxon>Myxini</taxon>
        <taxon>Myxiniformes</taxon>
        <taxon>Myxinidae</taxon>
        <taxon>Eptatretinae</taxon>
        <taxon>Eptatretus</taxon>
    </lineage>
</organism>
<dbReference type="InterPro" id="IPR000433">
    <property type="entry name" value="Znf_ZZ"/>
</dbReference>
<dbReference type="InterPro" id="IPR017930">
    <property type="entry name" value="Myb_dom"/>
</dbReference>
<dbReference type="Pfam" id="PF22941">
    <property type="entry name" value="TADA2A-like_3rd"/>
    <property type="match status" value="1"/>
</dbReference>
<dbReference type="GO" id="GO:0003713">
    <property type="term" value="F:transcription coactivator activity"/>
    <property type="evidence" value="ECO:0007669"/>
    <property type="project" value="TreeGrafter"/>
</dbReference>
<dbReference type="InterPro" id="IPR041983">
    <property type="entry name" value="ADA2-like_ZZ"/>
</dbReference>
<dbReference type="PANTHER" id="PTHR12374:SF63">
    <property type="entry name" value="TRANSCRIPTIONAL ADAPTER 2-BETA"/>
    <property type="match status" value="1"/>
</dbReference>
<feature type="domain" description="SANT" evidence="8">
    <location>
        <begin position="144"/>
        <end position="196"/>
    </location>
</feature>
<accession>A0A8C4QCU2</accession>
<dbReference type="Gene3D" id="1.10.10.60">
    <property type="entry name" value="Homeodomain-like"/>
    <property type="match status" value="1"/>
</dbReference>
<feature type="domain" description="ZZ-type" evidence="7">
    <location>
        <begin position="67"/>
        <end position="121"/>
    </location>
</feature>
<dbReference type="PANTHER" id="PTHR12374">
    <property type="entry name" value="TRANSCRIPTIONAL ADAPTOR 2 ADA2 -RELATED"/>
    <property type="match status" value="1"/>
</dbReference>
<dbReference type="InterPro" id="IPR055141">
    <property type="entry name" value="TADA2A_B-like_dom"/>
</dbReference>
<evidence type="ECO:0000256" key="4">
    <source>
        <dbReference type="PROSITE-ProRule" id="PRU00228"/>
    </source>
</evidence>
<dbReference type="Ensembl" id="ENSEBUT00000014104.1">
    <property type="protein sequence ID" value="ENSEBUP00000013528.1"/>
    <property type="gene ID" value="ENSEBUG00000008544.1"/>
</dbReference>
<dbReference type="InterPro" id="IPR017884">
    <property type="entry name" value="SANT_dom"/>
</dbReference>
<sequence>MDGPGKQARLREGGTNGGPVTSPSADGARRGAVEARSSGGTRGSLGITSERPRPWTPSIPCEITAETKRGDCANCAEPSVLHVRCADCVDLDLCPECFSAGAELGSHRRWHRYQVIFTGRACLDVIEEQQQQRSFGTVASEVGMGPMPWSSHEEQLLLEAVEQCGFGNWEEVAAHVGNQTAAEACNHYLDLYVYGNLGHACIPEHIPNRMTDHTCQEGNLLSIPSSLPLPPATEESPSELQQLGYLPLRDDYEVEPDPEAETLISSLSLAYSDEELELELKRACVDMYVQRVAERQQRKHLAYEYGLITIFLSHSTLRGHSTGITSTNGSVLTGAGVRDEVDLRNRLQPFWRFLTAKQLDEMVEGVQREMGLRTRIRELQRYRRDGIGRLAESAEYEAAKLRRERRRVARPPTPTARPSVHQPVPNTRLGVLALRYILVWFRIKN</sequence>
<keyword evidence="11" id="KW-1185">Reference proteome</keyword>
<evidence type="ECO:0000256" key="3">
    <source>
        <dbReference type="ARBA" id="ARBA00022833"/>
    </source>
</evidence>
<keyword evidence="2 4" id="KW-0863">Zinc-finger</keyword>
<evidence type="ECO:0000256" key="2">
    <source>
        <dbReference type="ARBA" id="ARBA00022771"/>
    </source>
</evidence>
<evidence type="ECO:0000259" key="8">
    <source>
        <dbReference type="PROSITE" id="PS51293"/>
    </source>
</evidence>
<dbReference type="PROSITE" id="PS51293">
    <property type="entry name" value="SANT"/>
    <property type="match status" value="1"/>
</dbReference>
<dbReference type="InterPro" id="IPR009057">
    <property type="entry name" value="Homeodomain-like_sf"/>
</dbReference>
<dbReference type="InterPro" id="IPR001005">
    <property type="entry name" value="SANT/Myb"/>
</dbReference>
<evidence type="ECO:0000256" key="1">
    <source>
        <dbReference type="ARBA" id="ARBA00022723"/>
    </source>
</evidence>
<keyword evidence="1" id="KW-0479">Metal-binding</keyword>
<dbReference type="Pfam" id="PF00249">
    <property type="entry name" value="Myb_DNA-binding"/>
    <property type="match status" value="1"/>
</dbReference>
<dbReference type="GeneTree" id="ENSGT00940000157318"/>
<dbReference type="CDD" id="cd02335">
    <property type="entry name" value="ZZ_ADA2"/>
    <property type="match status" value="1"/>
</dbReference>
<name>A0A8C4QCU2_EPTBU</name>
<dbReference type="PROSITE" id="PS51294">
    <property type="entry name" value="HTH_MYB"/>
    <property type="match status" value="1"/>
</dbReference>
<reference evidence="10" key="2">
    <citation type="submission" date="2025-09" db="UniProtKB">
        <authorList>
            <consortium name="Ensembl"/>
        </authorList>
    </citation>
    <scope>IDENTIFICATION</scope>
</reference>
<dbReference type="SUPFAM" id="SSF57850">
    <property type="entry name" value="RING/U-box"/>
    <property type="match status" value="1"/>
</dbReference>
<proteinExistence type="predicted"/>
<dbReference type="GO" id="GO:0003682">
    <property type="term" value="F:chromatin binding"/>
    <property type="evidence" value="ECO:0007669"/>
    <property type="project" value="TreeGrafter"/>
</dbReference>
<dbReference type="GO" id="GO:0070461">
    <property type="term" value="C:SAGA-type complex"/>
    <property type="evidence" value="ECO:0007669"/>
    <property type="project" value="UniProtKB-ARBA"/>
</dbReference>
<evidence type="ECO:0000259" key="9">
    <source>
        <dbReference type="PROSITE" id="PS51294"/>
    </source>
</evidence>
<dbReference type="GO" id="GO:0006338">
    <property type="term" value="P:chromatin remodeling"/>
    <property type="evidence" value="ECO:0007669"/>
    <property type="project" value="TreeGrafter"/>
</dbReference>
<dbReference type="Pfam" id="PF25299">
    <property type="entry name" value="ZZ_ADA2"/>
    <property type="match status" value="1"/>
</dbReference>
<dbReference type="InterPro" id="IPR043145">
    <property type="entry name" value="Znf_ZZ_sf"/>
</dbReference>
<feature type="domain" description="Myb-like" evidence="6">
    <location>
        <begin position="148"/>
        <end position="192"/>
    </location>
</feature>
<keyword evidence="3" id="KW-0862">Zinc</keyword>
<evidence type="ECO:0000259" key="6">
    <source>
        <dbReference type="PROSITE" id="PS50090"/>
    </source>
</evidence>
<evidence type="ECO:0000313" key="11">
    <source>
        <dbReference type="Proteomes" id="UP000694388"/>
    </source>
</evidence>
<dbReference type="Proteomes" id="UP000694388">
    <property type="component" value="Unplaced"/>
</dbReference>
<dbReference type="SMART" id="SM00717">
    <property type="entry name" value="SANT"/>
    <property type="match status" value="1"/>
</dbReference>
<evidence type="ECO:0000313" key="10">
    <source>
        <dbReference type="Ensembl" id="ENSEBUP00000013528.1"/>
    </source>
</evidence>